<sequence>MKLLEIFSPWRQPEDCIAESPIDAEPRRAVVALGGGGARGIAHLGAMQAIGESGVQIERIVGVSMGSLVGAMCALEPDILRVQSQALQLLHSPIFQLKQQELCGATPPTGDEHSGSTFSWYTRLTKVLSAHRRLARAATGPSLISDESLRDAIESLIPDIDIADVPCPLSIVAVDLFSGQRVVLEKGPLRLAVQASSAIPGIFPPVRWDHMMLCDIGVIESLPTLLARSYASDLTIGVDVSQDPTCIDRCDTALDVMMRLDDICERMMRRHVIEAADLIIRPQVGDVAWFDFSHPEDLIKRGRAAAHQALAMFANRHVA</sequence>
<keyword evidence="3 4" id="KW-0443">Lipid metabolism</keyword>
<dbReference type="RefSeq" id="WP_283435263.1">
    <property type="nucleotide sequence ID" value="NZ_FXUG01000021.1"/>
</dbReference>
<evidence type="ECO:0000256" key="3">
    <source>
        <dbReference type="ARBA" id="ARBA00023098"/>
    </source>
</evidence>
<dbReference type="PANTHER" id="PTHR14226">
    <property type="entry name" value="NEUROPATHY TARGET ESTERASE/SWISS CHEESE D.MELANOGASTER"/>
    <property type="match status" value="1"/>
</dbReference>
<dbReference type="Gene3D" id="3.40.1090.10">
    <property type="entry name" value="Cytosolic phospholipase A2 catalytic domain"/>
    <property type="match status" value="2"/>
</dbReference>
<dbReference type="SUPFAM" id="SSF52151">
    <property type="entry name" value="FabD/lysophospholipase-like"/>
    <property type="match status" value="1"/>
</dbReference>
<dbReference type="EMBL" id="FXUG01000021">
    <property type="protein sequence ID" value="SMP76464.1"/>
    <property type="molecule type" value="Genomic_DNA"/>
</dbReference>
<accession>A0ABY1QPJ6</accession>
<protein>
    <submittedName>
        <fullName evidence="6">NTE family protein</fullName>
    </submittedName>
</protein>
<keyword evidence="2 4" id="KW-0442">Lipid degradation</keyword>
<keyword evidence="1 4" id="KW-0378">Hydrolase</keyword>
<feature type="domain" description="PNPLA" evidence="5">
    <location>
        <begin position="31"/>
        <end position="228"/>
    </location>
</feature>
<comment type="caution">
    <text evidence="4">Lacks conserved residue(s) required for the propagation of feature annotation.</text>
</comment>
<gene>
    <name evidence="6" type="ORF">SAMN06265222_12151</name>
</gene>
<keyword evidence="7" id="KW-1185">Reference proteome</keyword>
<dbReference type="InterPro" id="IPR050301">
    <property type="entry name" value="NTE"/>
</dbReference>
<dbReference type="PANTHER" id="PTHR14226:SF76">
    <property type="entry name" value="NTE FAMILY PROTEIN RSSA"/>
    <property type="match status" value="1"/>
</dbReference>
<evidence type="ECO:0000256" key="2">
    <source>
        <dbReference type="ARBA" id="ARBA00022963"/>
    </source>
</evidence>
<evidence type="ECO:0000313" key="6">
    <source>
        <dbReference type="EMBL" id="SMP76464.1"/>
    </source>
</evidence>
<feature type="short sequence motif" description="GXGXXG" evidence="4">
    <location>
        <begin position="35"/>
        <end position="40"/>
    </location>
</feature>
<evidence type="ECO:0000259" key="5">
    <source>
        <dbReference type="PROSITE" id="PS51635"/>
    </source>
</evidence>
<evidence type="ECO:0000313" key="7">
    <source>
        <dbReference type="Proteomes" id="UP001158067"/>
    </source>
</evidence>
<dbReference type="InterPro" id="IPR002641">
    <property type="entry name" value="PNPLA_dom"/>
</dbReference>
<dbReference type="PROSITE" id="PS51635">
    <property type="entry name" value="PNPLA"/>
    <property type="match status" value="1"/>
</dbReference>
<feature type="active site" description="Proton acceptor" evidence="4">
    <location>
        <position position="215"/>
    </location>
</feature>
<feature type="short sequence motif" description="GXSXG" evidence="4">
    <location>
        <begin position="62"/>
        <end position="66"/>
    </location>
</feature>
<organism evidence="6 7">
    <name type="scientific">Neorhodopirellula lusitana</name>
    <dbReference type="NCBI Taxonomy" id="445327"/>
    <lineage>
        <taxon>Bacteria</taxon>
        <taxon>Pseudomonadati</taxon>
        <taxon>Planctomycetota</taxon>
        <taxon>Planctomycetia</taxon>
        <taxon>Pirellulales</taxon>
        <taxon>Pirellulaceae</taxon>
        <taxon>Neorhodopirellula</taxon>
    </lineage>
</organism>
<dbReference type="InterPro" id="IPR016035">
    <property type="entry name" value="Acyl_Trfase/lysoPLipase"/>
</dbReference>
<reference evidence="6 7" key="1">
    <citation type="submission" date="2017-05" db="EMBL/GenBank/DDBJ databases">
        <authorList>
            <person name="Varghese N."/>
            <person name="Submissions S."/>
        </authorList>
    </citation>
    <scope>NUCLEOTIDE SEQUENCE [LARGE SCALE GENOMIC DNA]</scope>
    <source>
        <strain evidence="6 7">DSM 25457</strain>
    </source>
</reference>
<dbReference type="Proteomes" id="UP001158067">
    <property type="component" value="Unassembled WGS sequence"/>
</dbReference>
<feature type="active site" description="Nucleophile" evidence="4">
    <location>
        <position position="64"/>
    </location>
</feature>
<proteinExistence type="predicted"/>
<name>A0ABY1QPJ6_9BACT</name>
<evidence type="ECO:0000256" key="1">
    <source>
        <dbReference type="ARBA" id="ARBA00022801"/>
    </source>
</evidence>
<comment type="caution">
    <text evidence="6">The sequence shown here is derived from an EMBL/GenBank/DDBJ whole genome shotgun (WGS) entry which is preliminary data.</text>
</comment>
<evidence type="ECO:0000256" key="4">
    <source>
        <dbReference type="PROSITE-ProRule" id="PRU01161"/>
    </source>
</evidence>
<dbReference type="Pfam" id="PF01734">
    <property type="entry name" value="Patatin"/>
    <property type="match status" value="1"/>
</dbReference>